<protein>
    <submittedName>
        <fullName evidence="1">Uncharacterized protein</fullName>
    </submittedName>
</protein>
<dbReference type="AlphaFoldDB" id="A0A0A9FD05"/>
<accession>A0A0A9FD05</accession>
<name>A0A0A9FD05_ARUDO</name>
<organism evidence="1">
    <name type="scientific">Arundo donax</name>
    <name type="common">Giant reed</name>
    <name type="synonym">Donax arundinaceus</name>
    <dbReference type="NCBI Taxonomy" id="35708"/>
    <lineage>
        <taxon>Eukaryota</taxon>
        <taxon>Viridiplantae</taxon>
        <taxon>Streptophyta</taxon>
        <taxon>Embryophyta</taxon>
        <taxon>Tracheophyta</taxon>
        <taxon>Spermatophyta</taxon>
        <taxon>Magnoliopsida</taxon>
        <taxon>Liliopsida</taxon>
        <taxon>Poales</taxon>
        <taxon>Poaceae</taxon>
        <taxon>PACMAD clade</taxon>
        <taxon>Arundinoideae</taxon>
        <taxon>Arundineae</taxon>
        <taxon>Arundo</taxon>
    </lineage>
</organism>
<reference evidence="1" key="2">
    <citation type="journal article" date="2015" name="Data Brief">
        <title>Shoot transcriptome of the giant reed, Arundo donax.</title>
        <authorList>
            <person name="Barrero R.A."/>
            <person name="Guerrero F.D."/>
            <person name="Moolhuijzen P."/>
            <person name="Goolsby J.A."/>
            <person name="Tidwell J."/>
            <person name="Bellgard S.E."/>
            <person name="Bellgard M.I."/>
        </authorList>
    </citation>
    <scope>NUCLEOTIDE SEQUENCE</scope>
    <source>
        <tissue evidence="1">Shoot tissue taken approximately 20 cm above the soil surface</tissue>
    </source>
</reference>
<sequence length="23" mass="2799">MPQRQWPAVVWTPMQVHRHQGQT</sequence>
<evidence type="ECO:0000313" key="1">
    <source>
        <dbReference type="EMBL" id="JAE10935.1"/>
    </source>
</evidence>
<dbReference type="EMBL" id="GBRH01186961">
    <property type="protein sequence ID" value="JAE10935.1"/>
    <property type="molecule type" value="Transcribed_RNA"/>
</dbReference>
<proteinExistence type="predicted"/>
<reference evidence="1" key="1">
    <citation type="submission" date="2014-09" db="EMBL/GenBank/DDBJ databases">
        <authorList>
            <person name="Magalhaes I.L.F."/>
            <person name="Oliveira U."/>
            <person name="Santos F.R."/>
            <person name="Vidigal T.H.D.A."/>
            <person name="Brescovit A.D."/>
            <person name="Santos A.J."/>
        </authorList>
    </citation>
    <scope>NUCLEOTIDE SEQUENCE</scope>
    <source>
        <tissue evidence="1">Shoot tissue taken approximately 20 cm above the soil surface</tissue>
    </source>
</reference>